<protein>
    <submittedName>
        <fullName evidence="1">Uncharacterized protein LnmZ'</fullName>
    </submittedName>
</protein>
<sequence>MTQMRIQATFVVDVWDGTDDEPVDGGPVTGRVELTKTYTEGDVKGSATGHMVTTQGPGGAAYVAQERVTGIMGGRTGTFVLEHRATQVPGTDPVTWAGIVPGSGTGELAGVSGEGSLGHGTLDLQVEFATDGAA</sequence>
<dbReference type="InterPro" id="IPR023159">
    <property type="entry name" value="SO1590-like_sf"/>
</dbReference>
<organism evidence="1">
    <name type="scientific">Streptomyces atroolivaceus</name>
    <dbReference type="NCBI Taxonomy" id="66869"/>
    <lineage>
        <taxon>Bacteria</taxon>
        <taxon>Bacillati</taxon>
        <taxon>Actinomycetota</taxon>
        <taxon>Actinomycetes</taxon>
        <taxon>Kitasatosporales</taxon>
        <taxon>Streptomycetaceae</taxon>
        <taxon>Streptomyces</taxon>
    </lineage>
</organism>
<gene>
    <name evidence="1" type="primary">LnmZ'</name>
</gene>
<dbReference type="Gene3D" id="2.40.350.10">
    <property type="entry name" value="SO1590-like"/>
    <property type="match status" value="1"/>
</dbReference>
<name>Q8GGM5_STRAZ</name>
<reference evidence="1" key="2">
    <citation type="submission" date="2002-02" db="EMBL/GenBank/DDBJ databases">
        <authorList>
            <person name="Cheng Y.-Q."/>
            <person name="Tang G.-L."/>
            <person name="Shen B."/>
        </authorList>
    </citation>
    <scope>NUCLEOTIDE SEQUENCE</scope>
</reference>
<dbReference type="Pfam" id="PF11528">
    <property type="entry name" value="DUF3224"/>
    <property type="match status" value="1"/>
</dbReference>
<proteinExistence type="predicted"/>
<evidence type="ECO:0000313" key="1">
    <source>
        <dbReference type="EMBL" id="AAN85540.1"/>
    </source>
</evidence>
<reference evidence="1" key="3">
    <citation type="journal article" date="2003" name="Proc. Natl. Acad. Sci. U.S.A.">
        <title>Type I polyketide synthase requiring a discrete acyltransferase for polyketide biosynthesis.</title>
        <authorList>
            <person name="Cheng Y.Q."/>
            <person name="Tang G.L."/>
            <person name="Shen B."/>
        </authorList>
    </citation>
    <scope>NUCLEOTIDE SEQUENCE</scope>
</reference>
<dbReference type="SUPFAM" id="SSF159238">
    <property type="entry name" value="SO1590-like"/>
    <property type="match status" value="1"/>
</dbReference>
<accession>Q8GGM5</accession>
<dbReference type="AlphaFoldDB" id="Q8GGM5"/>
<dbReference type="EMBL" id="AF484556">
    <property type="protein sequence ID" value="AAN85540.1"/>
    <property type="molecule type" value="Genomic_DNA"/>
</dbReference>
<dbReference type="SMR" id="Q8GGM5"/>
<reference evidence="1" key="1">
    <citation type="journal article" date="2002" name="J. Bacteriol.">
        <title>Identification and localization of the gene cluster encoding biosynthesis of the antitumor macrolactam leinamycin in Streptomyces atroolivaceus S-140.</title>
        <authorList>
            <person name="Cheng Y.Q."/>
            <person name="Tang G.L."/>
            <person name="Shen B."/>
        </authorList>
    </citation>
    <scope>NUCLEOTIDE SEQUENCE</scope>
</reference>
<reference evidence="1" key="4">
    <citation type="journal article" date="2004" name="Chem. Biol.">
        <title>Leinamycin biosynthesis revealing unprecedented architectural complexity for a hybrid polyketide synthase and nonribosomal peptide synthetase.</title>
        <authorList>
            <person name="Tang G.L."/>
            <person name="Cheng Y.Q."/>
            <person name="Shen B."/>
        </authorList>
    </citation>
    <scope>NUCLEOTIDE SEQUENCE</scope>
</reference>
<dbReference type="InterPro" id="IPR021607">
    <property type="entry name" value="DUF3224"/>
</dbReference>